<protein>
    <submittedName>
        <fullName evidence="3">Peptidase M56</fullName>
    </submittedName>
</protein>
<dbReference type="Pfam" id="PF05569">
    <property type="entry name" value="Peptidase_M56"/>
    <property type="match status" value="1"/>
</dbReference>
<dbReference type="OrthoDB" id="2448482at2"/>
<feature type="domain" description="Peptidase M56" evidence="2">
    <location>
        <begin position="59"/>
        <end position="245"/>
    </location>
</feature>
<organism evidence="3 4">
    <name type="scientific">Paenibacillus rigui</name>
    <dbReference type="NCBI Taxonomy" id="554312"/>
    <lineage>
        <taxon>Bacteria</taxon>
        <taxon>Bacillati</taxon>
        <taxon>Bacillota</taxon>
        <taxon>Bacilli</taxon>
        <taxon>Bacillales</taxon>
        <taxon>Paenibacillaceae</taxon>
        <taxon>Paenibacillus</taxon>
    </lineage>
</organism>
<dbReference type="InterPro" id="IPR008756">
    <property type="entry name" value="Peptidase_M56"/>
</dbReference>
<evidence type="ECO:0000313" key="4">
    <source>
        <dbReference type="Proteomes" id="UP000215509"/>
    </source>
</evidence>
<proteinExistence type="predicted"/>
<keyword evidence="4" id="KW-1185">Reference proteome</keyword>
<dbReference type="EMBL" id="NMQW01000008">
    <property type="protein sequence ID" value="OXM87240.1"/>
    <property type="molecule type" value="Genomic_DNA"/>
</dbReference>
<evidence type="ECO:0000313" key="3">
    <source>
        <dbReference type="EMBL" id="OXM87240.1"/>
    </source>
</evidence>
<dbReference type="RefSeq" id="WP_094013988.1">
    <property type="nucleotide sequence ID" value="NZ_NMQW01000008.1"/>
</dbReference>
<keyword evidence="1" id="KW-0812">Transmembrane</keyword>
<feature type="transmembrane region" description="Helical" evidence="1">
    <location>
        <begin position="7"/>
        <end position="29"/>
    </location>
</feature>
<evidence type="ECO:0000259" key="2">
    <source>
        <dbReference type="Pfam" id="PF05569"/>
    </source>
</evidence>
<dbReference type="Proteomes" id="UP000215509">
    <property type="component" value="Unassembled WGS sequence"/>
</dbReference>
<evidence type="ECO:0000256" key="1">
    <source>
        <dbReference type="SAM" id="Phobius"/>
    </source>
</evidence>
<sequence length="282" mass="32262">MWEKRSRLIFLSSMVLSGALFIQMGLYLLHVVSGWDVKYNVIELCSSVVVHFGFKGMGYLLNVLVFHAFLYSIWYCGRQLVLSNQFYKKLLHLRDEALAEELNRSYCGGKPLIVVIRTTVPMAFAMGLVKSRIVLSTGLMELLDPQELQAVVYHERYHQKHGDPLKTFLLSLLSSVMWYIPILKSFQHNYKIIREVLADHYAIEQQGDSVHLGSALLKLLKKNAPAPMPFAHVSFTDTSVNLRIRRILEPQTDIPLKWPFTPAVISVKVLFVLCAMFVVVLH</sequence>
<name>A0A229UV42_9BACL</name>
<dbReference type="CDD" id="cd07326">
    <property type="entry name" value="M56_BlaR1_MecR1_like"/>
    <property type="match status" value="1"/>
</dbReference>
<dbReference type="InterPro" id="IPR052173">
    <property type="entry name" value="Beta-lactam_resp_regulator"/>
</dbReference>
<dbReference type="AlphaFoldDB" id="A0A229UV42"/>
<feature type="transmembrane region" description="Helical" evidence="1">
    <location>
        <begin position="59"/>
        <end position="77"/>
    </location>
</feature>
<gene>
    <name evidence="3" type="ORF">CF651_06230</name>
</gene>
<dbReference type="PANTHER" id="PTHR34978:SF3">
    <property type="entry name" value="SLR0241 PROTEIN"/>
    <property type="match status" value="1"/>
</dbReference>
<dbReference type="Gene3D" id="3.30.2010.10">
    <property type="entry name" value="Metalloproteases ('zincins'), catalytic domain"/>
    <property type="match status" value="1"/>
</dbReference>
<keyword evidence="1" id="KW-0472">Membrane</keyword>
<dbReference type="PANTHER" id="PTHR34978">
    <property type="entry name" value="POSSIBLE SENSOR-TRANSDUCER PROTEIN BLAR"/>
    <property type="match status" value="1"/>
</dbReference>
<comment type="caution">
    <text evidence="3">The sequence shown here is derived from an EMBL/GenBank/DDBJ whole genome shotgun (WGS) entry which is preliminary data.</text>
</comment>
<accession>A0A229UV42</accession>
<reference evidence="3 4" key="1">
    <citation type="submission" date="2017-07" db="EMBL/GenBank/DDBJ databases">
        <title>Genome sequencing and assembly of Paenibacillus rigui.</title>
        <authorList>
            <person name="Mayilraj S."/>
        </authorList>
    </citation>
    <scope>NUCLEOTIDE SEQUENCE [LARGE SCALE GENOMIC DNA]</scope>
    <source>
        <strain evidence="3 4">JCM 16352</strain>
    </source>
</reference>
<feature type="transmembrane region" description="Helical" evidence="1">
    <location>
        <begin position="260"/>
        <end position="281"/>
    </location>
</feature>
<feature type="transmembrane region" description="Helical" evidence="1">
    <location>
        <begin position="165"/>
        <end position="182"/>
    </location>
</feature>
<keyword evidence="1" id="KW-1133">Transmembrane helix</keyword>